<evidence type="ECO:0000256" key="6">
    <source>
        <dbReference type="RuleBase" id="RU004453"/>
    </source>
</evidence>
<dbReference type="Gene3D" id="3.40.5.30">
    <property type="entry name" value="(Trans)glycosidases - domain 2"/>
    <property type="match status" value="1"/>
</dbReference>
<dbReference type="Pfam" id="PF00704">
    <property type="entry name" value="Glyco_hydro_18"/>
    <property type="match status" value="1"/>
</dbReference>
<evidence type="ECO:0000256" key="1">
    <source>
        <dbReference type="ARBA" id="ARBA00000822"/>
    </source>
</evidence>
<keyword evidence="4 5" id="KW-0326">Glycosidase</keyword>
<dbReference type="InterPro" id="IPR008999">
    <property type="entry name" value="Actin-crosslinking"/>
</dbReference>
<dbReference type="STRING" id="688867.SAMN05660236_0766"/>
<evidence type="ECO:0000256" key="5">
    <source>
        <dbReference type="RuleBase" id="RU000489"/>
    </source>
</evidence>
<comment type="catalytic activity">
    <reaction evidence="1">
        <text>Random endo-hydrolysis of N-acetyl-beta-D-glucosaminide (1-&gt;4)-beta-linkages in chitin and chitodextrins.</text>
        <dbReference type="EC" id="3.2.1.14"/>
    </reaction>
</comment>
<dbReference type="Gene3D" id="2.80.10.50">
    <property type="match status" value="1"/>
</dbReference>
<dbReference type="GO" id="GO:0008843">
    <property type="term" value="F:endochitinase activity"/>
    <property type="evidence" value="ECO:0007669"/>
    <property type="project" value="UniProtKB-EC"/>
</dbReference>
<dbReference type="NCBIfam" id="TIGR04183">
    <property type="entry name" value="Por_Secre_tail"/>
    <property type="match status" value="1"/>
</dbReference>
<evidence type="ECO:0000256" key="3">
    <source>
        <dbReference type="ARBA" id="ARBA00022801"/>
    </source>
</evidence>
<dbReference type="Pfam" id="PF18962">
    <property type="entry name" value="Por_Secre_tail"/>
    <property type="match status" value="1"/>
</dbReference>
<dbReference type="InterPro" id="IPR011583">
    <property type="entry name" value="Chitinase_II/V-like_cat"/>
</dbReference>
<gene>
    <name evidence="8" type="ORF">SAMN05660236_0766</name>
</gene>
<evidence type="ECO:0000313" key="9">
    <source>
        <dbReference type="Proteomes" id="UP000190961"/>
    </source>
</evidence>
<dbReference type="EC" id="3.2.1.14" evidence="2"/>
<dbReference type="InterPro" id="IPR050314">
    <property type="entry name" value="Glycosyl_Hydrlase_18"/>
</dbReference>
<dbReference type="PANTHER" id="PTHR11177">
    <property type="entry name" value="CHITINASE"/>
    <property type="match status" value="1"/>
</dbReference>
<dbReference type="SUPFAM" id="SSF51445">
    <property type="entry name" value="(Trans)glycosidases"/>
    <property type="match status" value="1"/>
</dbReference>
<dbReference type="GO" id="GO:0005975">
    <property type="term" value="P:carbohydrate metabolic process"/>
    <property type="evidence" value="ECO:0007669"/>
    <property type="project" value="InterPro"/>
</dbReference>
<protein>
    <recommendedName>
        <fullName evidence="2">chitinase</fullName>
        <ecNumber evidence="2">3.2.1.14</ecNumber>
    </recommendedName>
</protein>
<evidence type="ECO:0000313" key="8">
    <source>
        <dbReference type="EMBL" id="SKC46620.1"/>
    </source>
</evidence>
<dbReference type="EMBL" id="FUZU01000001">
    <property type="protein sequence ID" value="SKC46620.1"/>
    <property type="molecule type" value="Genomic_DNA"/>
</dbReference>
<dbReference type="InterPro" id="IPR001223">
    <property type="entry name" value="Glyco_hydro18_cat"/>
</dbReference>
<keyword evidence="3 5" id="KW-0378">Hydrolase</keyword>
<keyword evidence="9" id="KW-1185">Reference proteome</keyword>
<dbReference type="AlphaFoldDB" id="A0A1T5J5E0"/>
<organism evidence="8 9">
    <name type="scientific">Ohtaekwangia koreensis</name>
    <dbReference type="NCBI Taxonomy" id="688867"/>
    <lineage>
        <taxon>Bacteria</taxon>
        <taxon>Pseudomonadati</taxon>
        <taxon>Bacteroidota</taxon>
        <taxon>Cytophagia</taxon>
        <taxon>Cytophagales</taxon>
        <taxon>Fulvivirgaceae</taxon>
        <taxon>Ohtaekwangia</taxon>
    </lineage>
</organism>
<accession>A0A1T5J5E0</accession>
<dbReference type="RefSeq" id="WP_079685366.1">
    <property type="nucleotide sequence ID" value="NZ_FUZU01000001.1"/>
</dbReference>
<evidence type="ECO:0000259" key="7">
    <source>
        <dbReference type="PROSITE" id="PS51910"/>
    </source>
</evidence>
<evidence type="ECO:0000256" key="4">
    <source>
        <dbReference type="ARBA" id="ARBA00023295"/>
    </source>
</evidence>
<dbReference type="GO" id="GO:0008061">
    <property type="term" value="F:chitin binding"/>
    <property type="evidence" value="ECO:0007669"/>
    <property type="project" value="InterPro"/>
</dbReference>
<reference evidence="8 9" key="1">
    <citation type="submission" date="2017-02" db="EMBL/GenBank/DDBJ databases">
        <authorList>
            <person name="Peterson S.W."/>
        </authorList>
    </citation>
    <scope>NUCLEOTIDE SEQUENCE [LARGE SCALE GENOMIC DNA]</scope>
    <source>
        <strain evidence="8 9">DSM 25262</strain>
    </source>
</reference>
<dbReference type="PROSITE" id="PS01095">
    <property type="entry name" value="GH18_1"/>
    <property type="match status" value="1"/>
</dbReference>
<feature type="domain" description="GH18" evidence="7">
    <location>
        <begin position="26"/>
        <end position="305"/>
    </location>
</feature>
<dbReference type="OrthoDB" id="9775889at2"/>
<dbReference type="PROSITE" id="PS51910">
    <property type="entry name" value="GH18_2"/>
    <property type="match status" value="1"/>
</dbReference>
<comment type="similarity">
    <text evidence="6">Belongs to the glycosyl hydrolase 18 family.</text>
</comment>
<dbReference type="InterPro" id="IPR001579">
    <property type="entry name" value="Glyco_hydro_18_chit_AS"/>
</dbReference>
<dbReference type="CDD" id="cd23342">
    <property type="entry name" value="beta-trefoil_FSCN_ZgPorA-like"/>
    <property type="match status" value="1"/>
</dbReference>
<dbReference type="Gene3D" id="3.20.20.80">
    <property type="entry name" value="Glycosidases"/>
    <property type="match status" value="1"/>
</dbReference>
<dbReference type="PANTHER" id="PTHR11177:SF317">
    <property type="entry name" value="CHITINASE 12-RELATED"/>
    <property type="match status" value="1"/>
</dbReference>
<evidence type="ECO:0000256" key="2">
    <source>
        <dbReference type="ARBA" id="ARBA00012729"/>
    </source>
</evidence>
<dbReference type="SUPFAM" id="SSF50405">
    <property type="entry name" value="Actin-crosslinking proteins"/>
    <property type="match status" value="1"/>
</dbReference>
<dbReference type="Proteomes" id="UP000190961">
    <property type="component" value="Unassembled WGS sequence"/>
</dbReference>
<dbReference type="SMART" id="SM00636">
    <property type="entry name" value="Glyco_18"/>
    <property type="match status" value="1"/>
</dbReference>
<sequence>MKNVYTRIVCVIAVVLLSSVAALSQFKVVGYFPSWAGNVSDIQFSKLTHINYAFVLPTATGGLQAVENPSKLQSLVSSSHANGVKVLIAVGGWNDGNDSGFESLAANPTYRTNFVNNLINFVNQYSLDGVDIDWEYPDGGASSNNYSSLMQQLSTALHNNGKLLTAAVVATGGSSIQSNVFGYVDFLNLMAYDGGGSNHSTYDYAVQSLNYWKGRGLPSAKAILGVPFYGRSSSEYVAYNTLLSRGASANADSFQGIGYNGIPTIKGKTNLAFDQGGGIMIWELSQDVTNSNSLLTAIDQVVDQRNGGNPPGNTAPIGQTITLRGFNNLFVSSENGTAPMWCNRTTAQAWEQFTVVDAGGGKVALRSMSKYISSENGAAPITCNRTTIGDWEKFDWVLTADGKVGFRGNNGLFISSENGANAMTCTRTSLGGWEAFSFVSVSGARIAAPETKDIPEELAPGKDGIALYPNPSTAVINIEVAKPSQVVIRDFNSGRIVYTGSIVTAIQVNNLPPGLYTATITDHDQSRVKKIVIKP</sequence>
<dbReference type="InterPro" id="IPR026444">
    <property type="entry name" value="Secre_tail"/>
</dbReference>
<name>A0A1T5J5E0_9BACT</name>
<proteinExistence type="inferred from homology"/>
<dbReference type="InterPro" id="IPR017853">
    <property type="entry name" value="GH"/>
</dbReference>